<comment type="caution">
    <text evidence="1">The sequence shown here is derived from an EMBL/GenBank/DDBJ whole genome shotgun (WGS) entry which is preliminary data.</text>
</comment>
<sequence>MGQCNIDHSREEVIQKLESQQSFLPESLYGDIHLFLKSRHSQQTLNELFHLLKKYDLSSKEEQEERNEKLQKLVK</sequence>
<evidence type="ECO:0008006" key="3">
    <source>
        <dbReference type="Google" id="ProtNLM"/>
    </source>
</evidence>
<evidence type="ECO:0000313" key="2">
    <source>
        <dbReference type="Proteomes" id="UP001619911"/>
    </source>
</evidence>
<dbReference type="EMBL" id="JAUIYO010000004">
    <property type="protein sequence ID" value="MFK2825732.1"/>
    <property type="molecule type" value="Genomic_DNA"/>
</dbReference>
<keyword evidence="2" id="KW-1185">Reference proteome</keyword>
<gene>
    <name evidence="1" type="ORF">QYG89_08560</name>
</gene>
<proteinExistence type="predicted"/>
<reference evidence="1 2" key="1">
    <citation type="submission" date="2023-07" db="EMBL/GenBank/DDBJ databases">
        <title>Bacillus lucianemedeirus sp. nov, a new species isolated from an immunobiological production facility.</title>
        <authorList>
            <person name="Costa L.V."/>
            <person name="Miranda R.V.S.L."/>
            <person name="Brandao M.L.L."/>
            <person name="Reis C.M.F."/>
            <person name="Frazao A.M."/>
            <person name="Cruz F.V."/>
            <person name="Baio P.V.P."/>
            <person name="Veras J.F.C."/>
            <person name="Ramos J.N."/>
            <person name="Vieira V."/>
        </authorList>
    </citation>
    <scope>NUCLEOTIDE SEQUENCE [LARGE SCALE GENOMIC DNA]</scope>
    <source>
        <strain evidence="1 2">B190/17</strain>
    </source>
</reference>
<name>A0ABW8I898_9BACI</name>
<evidence type="ECO:0000313" key="1">
    <source>
        <dbReference type="EMBL" id="MFK2825732.1"/>
    </source>
</evidence>
<protein>
    <recommendedName>
        <fullName evidence="3">Group-specific protein</fullName>
    </recommendedName>
</protein>
<accession>A0ABW8I898</accession>
<organism evidence="1 2">
    <name type="scientific">Bacillus lumedeiriae</name>
    <dbReference type="NCBI Taxonomy" id="3058829"/>
    <lineage>
        <taxon>Bacteria</taxon>
        <taxon>Bacillati</taxon>
        <taxon>Bacillota</taxon>
        <taxon>Bacilli</taxon>
        <taxon>Bacillales</taxon>
        <taxon>Bacillaceae</taxon>
        <taxon>Bacillus</taxon>
    </lineage>
</organism>
<dbReference type="RefSeq" id="WP_404316580.1">
    <property type="nucleotide sequence ID" value="NZ_JAUIYO010000004.1"/>
</dbReference>
<dbReference type="Proteomes" id="UP001619911">
    <property type="component" value="Unassembled WGS sequence"/>
</dbReference>